<dbReference type="EMBL" id="KI925459">
    <property type="protein sequence ID" value="ETW80664.1"/>
    <property type="molecule type" value="Genomic_DNA"/>
</dbReference>
<dbReference type="Gene3D" id="3.30.300.20">
    <property type="match status" value="1"/>
</dbReference>
<dbReference type="RefSeq" id="XP_009547384.1">
    <property type="nucleotide sequence ID" value="XM_009549089.1"/>
</dbReference>
<dbReference type="Pfam" id="PF02566">
    <property type="entry name" value="OsmC"/>
    <property type="match status" value="1"/>
</dbReference>
<dbReference type="InParanoid" id="W4K4I7"/>
<dbReference type="eggNOG" id="ENOG502S77G">
    <property type="taxonomic scope" value="Eukaryota"/>
</dbReference>
<dbReference type="GeneID" id="20673495"/>
<accession>W4K4I7</accession>
<dbReference type="SUPFAM" id="SSF82784">
    <property type="entry name" value="OsmC-like"/>
    <property type="match status" value="1"/>
</dbReference>
<dbReference type="InterPro" id="IPR003718">
    <property type="entry name" value="OsmC/Ohr_fam"/>
</dbReference>
<dbReference type="PANTHER" id="PTHR33797">
    <property type="entry name" value="ORGANIC HYDROPEROXIDE RESISTANCE PROTEIN-LIKE"/>
    <property type="match status" value="1"/>
</dbReference>
<dbReference type="HOGENOM" id="CLU_106355_0_0_1"/>
<dbReference type="Proteomes" id="UP000030671">
    <property type="component" value="Unassembled WGS sequence"/>
</dbReference>
<gene>
    <name evidence="2" type="ORF">HETIRDRAFT_418648</name>
</gene>
<reference evidence="2 3" key="1">
    <citation type="journal article" date="2012" name="New Phytol.">
        <title>Insight into trade-off between wood decay and parasitism from the genome of a fungal forest pathogen.</title>
        <authorList>
            <person name="Olson A."/>
            <person name="Aerts A."/>
            <person name="Asiegbu F."/>
            <person name="Belbahri L."/>
            <person name="Bouzid O."/>
            <person name="Broberg A."/>
            <person name="Canback B."/>
            <person name="Coutinho P.M."/>
            <person name="Cullen D."/>
            <person name="Dalman K."/>
            <person name="Deflorio G."/>
            <person name="van Diepen L.T."/>
            <person name="Dunand C."/>
            <person name="Duplessis S."/>
            <person name="Durling M."/>
            <person name="Gonthier P."/>
            <person name="Grimwood J."/>
            <person name="Fossdal C.G."/>
            <person name="Hansson D."/>
            <person name="Henrissat B."/>
            <person name="Hietala A."/>
            <person name="Himmelstrand K."/>
            <person name="Hoffmeister D."/>
            <person name="Hogberg N."/>
            <person name="James T.Y."/>
            <person name="Karlsson M."/>
            <person name="Kohler A."/>
            <person name="Kues U."/>
            <person name="Lee Y.H."/>
            <person name="Lin Y.C."/>
            <person name="Lind M."/>
            <person name="Lindquist E."/>
            <person name="Lombard V."/>
            <person name="Lucas S."/>
            <person name="Lunden K."/>
            <person name="Morin E."/>
            <person name="Murat C."/>
            <person name="Park J."/>
            <person name="Raffaello T."/>
            <person name="Rouze P."/>
            <person name="Salamov A."/>
            <person name="Schmutz J."/>
            <person name="Solheim H."/>
            <person name="Stahlberg J."/>
            <person name="Velez H."/>
            <person name="de Vries R.P."/>
            <person name="Wiebenga A."/>
            <person name="Woodward S."/>
            <person name="Yakovlev I."/>
            <person name="Garbelotto M."/>
            <person name="Martin F."/>
            <person name="Grigoriev I.V."/>
            <person name="Stenlid J."/>
        </authorList>
    </citation>
    <scope>NUCLEOTIDE SEQUENCE [LARGE SCALE GENOMIC DNA]</scope>
    <source>
        <strain evidence="2 3">TC 32-1</strain>
    </source>
</reference>
<evidence type="ECO:0000256" key="1">
    <source>
        <dbReference type="ARBA" id="ARBA00007378"/>
    </source>
</evidence>
<dbReference type="OrthoDB" id="60422at2759"/>
<dbReference type="InterPro" id="IPR019953">
    <property type="entry name" value="OHR"/>
</dbReference>
<keyword evidence="3" id="KW-1185">Reference proteome</keyword>
<dbReference type="NCBIfam" id="TIGR03561">
    <property type="entry name" value="organ_hyd_perox"/>
    <property type="match status" value="1"/>
</dbReference>
<dbReference type="AlphaFoldDB" id="W4K4I7"/>
<name>W4K4I7_HETIT</name>
<dbReference type="GO" id="GO:0006979">
    <property type="term" value="P:response to oxidative stress"/>
    <property type="evidence" value="ECO:0007669"/>
    <property type="project" value="InterPro"/>
</dbReference>
<dbReference type="Gene3D" id="2.20.25.10">
    <property type="match status" value="1"/>
</dbReference>
<organism evidence="2 3">
    <name type="scientific">Heterobasidion irregulare (strain TC 32-1)</name>
    <dbReference type="NCBI Taxonomy" id="747525"/>
    <lineage>
        <taxon>Eukaryota</taxon>
        <taxon>Fungi</taxon>
        <taxon>Dikarya</taxon>
        <taxon>Basidiomycota</taxon>
        <taxon>Agaricomycotina</taxon>
        <taxon>Agaricomycetes</taxon>
        <taxon>Russulales</taxon>
        <taxon>Bondarzewiaceae</taxon>
        <taxon>Heterobasidion</taxon>
        <taxon>Heterobasidion annosum species complex</taxon>
    </lineage>
</organism>
<sequence length="169" mass="18110">MNTALRTSYHFLKSPVWVNKYGGVPQRTLMTIESVQYTAHATASGKGRDGQVTSDDDDGIQLRLAKPKSLGGKGDGQNPEQLFAMGYAACFLTSLQLAAGKMNKSDAVRGAKVHTEVHIGNAKEVEGYGLSVNIKVEGVHDQDLIDAGHQTCPYSRALEHGAVVNVSKL</sequence>
<comment type="similarity">
    <text evidence="1">Belongs to the OsmC/Ohr family.</text>
</comment>
<protein>
    <recommendedName>
        <fullName evidence="4">OsmC-like protein</fullName>
    </recommendedName>
</protein>
<dbReference type="InterPro" id="IPR015946">
    <property type="entry name" value="KH_dom-like_a/b"/>
</dbReference>
<dbReference type="KEGG" id="hir:HETIRDRAFT_418648"/>
<proteinExistence type="inferred from homology"/>
<evidence type="ECO:0000313" key="3">
    <source>
        <dbReference type="Proteomes" id="UP000030671"/>
    </source>
</evidence>
<dbReference type="PANTHER" id="PTHR33797:SF2">
    <property type="entry name" value="ORGANIC HYDROPEROXIDE RESISTANCE PROTEIN-LIKE"/>
    <property type="match status" value="1"/>
</dbReference>
<dbReference type="InterPro" id="IPR036102">
    <property type="entry name" value="OsmC/Ohrsf"/>
</dbReference>
<evidence type="ECO:0000313" key="2">
    <source>
        <dbReference type="EMBL" id="ETW80664.1"/>
    </source>
</evidence>
<evidence type="ECO:0008006" key="4">
    <source>
        <dbReference type="Google" id="ProtNLM"/>
    </source>
</evidence>